<evidence type="ECO:0000313" key="3">
    <source>
        <dbReference type="EMBL" id="QNR65783.1"/>
    </source>
</evidence>
<proteinExistence type="predicted"/>
<feature type="compositionally biased region" description="Polar residues" evidence="1">
    <location>
        <begin position="70"/>
        <end position="99"/>
    </location>
</feature>
<dbReference type="EMBL" id="CP061172">
    <property type="protein sequence ID" value="QNR65783.1"/>
    <property type="molecule type" value="Genomic_DNA"/>
</dbReference>
<keyword evidence="2" id="KW-0472">Membrane</keyword>
<evidence type="ECO:0000256" key="2">
    <source>
        <dbReference type="SAM" id="Phobius"/>
    </source>
</evidence>
<protein>
    <submittedName>
        <fullName evidence="3">SpoIIIAH-like family protein</fullName>
    </submittedName>
</protein>
<keyword evidence="2" id="KW-0812">Transmembrane</keyword>
<evidence type="ECO:0000313" key="4">
    <source>
        <dbReference type="Proteomes" id="UP000516384"/>
    </source>
</evidence>
<organism evidence="3 4">
    <name type="scientific">Paenibacillus peoriae</name>
    <dbReference type="NCBI Taxonomy" id="59893"/>
    <lineage>
        <taxon>Bacteria</taxon>
        <taxon>Bacillati</taxon>
        <taxon>Bacillota</taxon>
        <taxon>Bacilli</taxon>
        <taxon>Bacillales</taxon>
        <taxon>Paenibacillaceae</taxon>
        <taxon>Paenibacillus</taxon>
    </lineage>
</organism>
<feature type="compositionally biased region" description="Polar residues" evidence="1">
    <location>
        <begin position="117"/>
        <end position="142"/>
    </location>
</feature>
<feature type="compositionally biased region" description="Low complexity" evidence="1">
    <location>
        <begin position="107"/>
        <end position="116"/>
    </location>
</feature>
<reference evidence="3 4" key="1">
    <citation type="submission" date="2020-09" db="EMBL/GenBank/DDBJ databases">
        <title>Characterization of Paenibacillus peoriae strain ZF390 with broad-spectrum antimicrobial activity as a potential biocontrol agent.</title>
        <authorList>
            <person name="Li L."/>
            <person name="Zhao Y."/>
            <person name="Li B."/>
            <person name="Xie X."/>
        </authorList>
    </citation>
    <scope>NUCLEOTIDE SEQUENCE [LARGE SCALE GENOMIC DNA]</scope>
    <source>
        <strain evidence="3 4">ZF390</strain>
    </source>
</reference>
<dbReference type="InterPro" id="IPR038503">
    <property type="entry name" value="SpoIIIAH_sf"/>
</dbReference>
<dbReference type="InterPro" id="IPR024232">
    <property type="entry name" value="SpoIIIAH"/>
</dbReference>
<dbReference type="Pfam" id="PF12685">
    <property type="entry name" value="SpoIIIAH"/>
    <property type="match status" value="1"/>
</dbReference>
<dbReference type="RefSeq" id="WP_190297527.1">
    <property type="nucleotide sequence ID" value="NZ_CP061172.1"/>
</dbReference>
<feature type="compositionally biased region" description="Basic and acidic residues" evidence="1">
    <location>
        <begin position="42"/>
        <end position="60"/>
    </location>
</feature>
<accession>A0A7H0Y3X5</accession>
<feature type="transmembrane region" description="Helical" evidence="2">
    <location>
        <begin position="7"/>
        <end position="26"/>
    </location>
</feature>
<dbReference type="Proteomes" id="UP000516384">
    <property type="component" value="Chromosome"/>
</dbReference>
<gene>
    <name evidence="3" type="ORF">IAQ67_18110</name>
</gene>
<keyword evidence="2" id="KW-1133">Transmembrane helix</keyword>
<sequence length="274" mass="29707">MNNKRQTVWLVSMLSLMVVLSAYYLFTEDSSPANPPVADSEQVSKVKQDAGQEATTKAEEQLNELKVNEVVTNGEVTDGASANSTKSDTASTTDPATENSKGDKDTAATPTTEPATSDQNTTATKTDATAQSDDKTASTAKTDQQVLDQVATDQAAQPTAAAVIDNYLLERDVENQKKNDELTTAMNDSTPKKAAEAQKELHVLEDKQAKITGIEEELQQQFANAVVREEDADKYKVVVLSEKLDAKQAVTIVDKVMKELNVTQDKISVQYVTQ</sequence>
<evidence type="ECO:0000256" key="1">
    <source>
        <dbReference type="SAM" id="MobiDB-lite"/>
    </source>
</evidence>
<dbReference type="AlphaFoldDB" id="A0A7H0Y3X5"/>
<name>A0A7H0Y3X5_9BACL</name>
<dbReference type="Gene3D" id="1.10.287.4300">
    <property type="entry name" value="Stage III sporulation protein AH-like"/>
    <property type="match status" value="1"/>
</dbReference>
<feature type="region of interest" description="Disordered" evidence="1">
    <location>
        <begin position="30"/>
        <end position="142"/>
    </location>
</feature>